<dbReference type="Pfam" id="PF01547">
    <property type="entry name" value="SBP_bac_1"/>
    <property type="match status" value="1"/>
</dbReference>
<dbReference type="Gene3D" id="3.40.190.10">
    <property type="entry name" value="Periplasmic binding protein-like II"/>
    <property type="match status" value="2"/>
</dbReference>
<feature type="signal peptide" evidence="4">
    <location>
        <begin position="1"/>
        <end position="20"/>
    </location>
</feature>
<proteinExistence type="inferred from homology"/>
<comment type="caution">
    <text evidence="5">The sequence shown here is derived from an EMBL/GenBank/DDBJ whole genome shotgun (WGS) entry which is preliminary data.</text>
</comment>
<evidence type="ECO:0000313" key="5">
    <source>
        <dbReference type="EMBL" id="MDQ2585829.1"/>
    </source>
</evidence>
<name>A0ABU0X5F7_9PSEU</name>
<keyword evidence="2" id="KW-0813">Transport</keyword>
<dbReference type="InterPro" id="IPR050490">
    <property type="entry name" value="Bact_solute-bd_prot1"/>
</dbReference>
<keyword evidence="6" id="KW-1185">Reference proteome</keyword>
<sequence>MIRLLAALVLLLTACTGASGEPPGTTGAITFVDGLDTSAGGQVARLVARWNDAHPLEPVTFREMAQSTDVHRAQLMARSQDLAGADDPRYDGQCYDVMNLDSVWTAAFAGSGYLEPLPADAFDADLMLPQAVESARRDENSLWAVPWRVDAGLLYYRKDVLEQEGEAPPRTWAELERLASELGPAHGLAGYVGQFAEYEGVTVNALEAVWAHGGDPLRPDGPGAKQGVDVLARGFAEGWIPREALDFREEESRVAFQSGRALFMRNWPYVQPRLAGPDSDVADRWGVTRLPGPSALGGWNLAVSRCSANQETARAFIRFLTGADTQRALFDAAGWAPSLEALYRDEVPALLAEAVRAARSRPTSAHYDELTSVMRQRFRLALQNPKAVDSLLDGLADEVRRVGGGR</sequence>
<feature type="chain" id="PRO_5047454095" evidence="4">
    <location>
        <begin position="21"/>
        <end position="406"/>
    </location>
</feature>
<evidence type="ECO:0000256" key="3">
    <source>
        <dbReference type="ARBA" id="ARBA00022729"/>
    </source>
</evidence>
<dbReference type="EMBL" id="NSDM01000007">
    <property type="protein sequence ID" value="MDQ2585829.1"/>
    <property type="molecule type" value="Genomic_DNA"/>
</dbReference>
<accession>A0ABU0X5F7</accession>
<comment type="similarity">
    <text evidence="1">Belongs to the bacterial solute-binding protein 1 family.</text>
</comment>
<evidence type="ECO:0000256" key="1">
    <source>
        <dbReference type="ARBA" id="ARBA00008520"/>
    </source>
</evidence>
<dbReference type="RefSeq" id="WP_306747029.1">
    <property type="nucleotide sequence ID" value="NZ_NSDM01000007.1"/>
</dbReference>
<dbReference type="PANTHER" id="PTHR43649">
    <property type="entry name" value="ARABINOSE-BINDING PROTEIN-RELATED"/>
    <property type="match status" value="1"/>
</dbReference>
<evidence type="ECO:0000313" key="6">
    <source>
        <dbReference type="Proteomes" id="UP001225605"/>
    </source>
</evidence>
<protein>
    <submittedName>
        <fullName evidence="5">ABC transporter substrate-binding protein</fullName>
    </submittedName>
</protein>
<dbReference type="Proteomes" id="UP001225605">
    <property type="component" value="Unassembled WGS sequence"/>
</dbReference>
<dbReference type="SUPFAM" id="SSF53850">
    <property type="entry name" value="Periplasmic binding protein-like II"/>
    <property type="match status" value="1"/>
</dbReference>
<organism evidence="5 6">
    <name type="scientific">Saccharothrix yanglingensis</name>
    <dbReference type="NCBI Taxonomy" id="659496"/>
    <lineage>
        <taxon>Bacteria</taxon>
        <taxon>Bacillati</taxon>
        <taxon>Actinomycetota</taxon>
        <taxon>Actinomycetes</taxon>
        <taxon>Pseudonocardiales</taxon>
        <taxon>Pseudonocardiaceae</taxon>
        <taxon>Saccharothrix</taxon>
    </lineage>
</organism>
<dbReference type="InterPro" id="IPR006059">
    <property type="entry name" value="SBP"/>
</dbReference>
<dbReference type="PROSITE" id="PS51257">
    <property type="entry name" value="PROKAR_LIPOPROTEIN"/>
    <property type="match status" value="1"/>
</dbReference>
<evidence type="ECO:0000256" key="2">
    <source>
        <dbReference type="ARBA" id="ARBA00022448"/>
    </source>
</evidence>
<dbReference type="PANTHER" id="PTHR43649:SF34">
    <property type="entry name" value="ABC TRANSPORTER PERIPLASMIC-BINDING PROTEIN YCJN-RELATED"/>
    <property type="match status" value="1"/>
</dbReference>
<reference evidence="5 6" key="1">
    <citation type="submission" date="2017-06" db="EMBL/GenBank/DDBJ databases">
        <title>Cultured bacterium strain Saccharothrix yanglingensis Hhs.015.</title>
        <authorList>
            <person name="Xia Y."/>
        </authorList>
    </citation>
    <scope>NUCLEOTIDE SEQUENCE [LARGE SCALE GENOMIC DNA]</scope>
    <source>
        <strain evidence="5 6">Hhs.015</strain>
    </source>
</reference>
<gene>
    <name evidence="5" type="ORF">CKY47_17915</name>
</gene>
<keyword evidence="3 4" id="KW-0732">Signal</keyword>
<evidence type="ECO:0000256" key="4">
    <source>
        <dbReference type="SAM" id="SignalP"/>
    </source>
</evidence>